<protein>
    <recommendedName>
        <fullName evidence="1">Gypsy retrotransposon integrase-like protein 1</fullName>
    </recommendedName>
</protein>
<evidence type="ECO:0000313" key="4">
    <source>
        <dbReference type="Proteomes" id="UP001066276"/>
    </source>
</evidence>
<dbReference type="AlphaFoldDB" id="A0AAV7P9N0"/>
<keyword evidence="4" id="KW-1185">Reference proteome</keyword>
<dbReference type="Gene3D" id="3.30.420.10">
    <property type="entry name" value="Ribonuclease H-like superfamily/Ribonuclease H"/>
    <property type="match status" value="1"/>
</dbReference>
<organism evidence="3 4">
    <name type="scientific">Pleurodeles waltl</name>
    <name type="common">Iberian ribbed newt</name>
    <dbReference type="NCBI Taxonomy" id="8319"/>
    <lineage>
        <taxon>Eukaryota</taxon>
        <taxon>Metazoa</taxon>
        <taxon>Chordata</taxon>
        <taxon>Craniata</taxon>
        <taxon>Vertebrata</taxon>
        <taxon>Euteleostomi</taxon>
        <taxon>Amphibia</taxon>
        <taxon>Batrachia</taxon>
        <taxon>Caudata</taxon>
        <taxon>Salamandroidea</taxon>
        <taxon>Salamandridae</taxon>
        <taxon>Pleurodelinae</taxon>
        <taxon>Pleurodeles</taxon>
    </lineage>
</organism>
<accession>A0AAV7P9N0</accession>
<dbReference type="GO" id="GO:0015074">
    <property type="term" value="P:DNA integration"/>
    <property type="evidence" value="ECO:0007669"/>
    <property type="project" value="InterPro"/>
</dbReference>
<evidence type="ECO:0000256" key="1">
    <source>
        <dbReference type="ARBA" id="ARBA00039658"/>
    </source>
</evidence>
<dbReference type="InterPro" id="IPR012337">
    <property type="entry name" value="RNaseH-like_sf"/>
</dbReference>
<proteinExistence type="predicted"/>
<evidence type="ECO:0000313" key="3">
    <source>
        <dbReference type="EMBL" id="KAJ1124181.1"/>
    </source>
</evidence>
<dbReference type="PROSITE" id="PS50994">
    <property type="entry name" value="INTEGRASE"/>
    <property type="match status" value="1"/>
</dbReference>
<reference evidence="3" key="1">
    <citation type="journal article" date="2022" name="bioRxiv">
        <title>Sequencing and chromosome-scale assembly of the giantPleurodeles waltlgenome.</title>
        <authorList>
            <person name="Brown T."/>
            <person name="Elewa A."/>
            <person name="Iarovenko S."/>
            <person name="Subramanian E."/>
            <person name="Araus A.J."/>
            <person name="Petzold A."/>
            <person name="Susuki M."/>
            <person name="Suzuki K.-i.T."/>
            <person name="Hayashi T."/>
            <person name="Toyoda A."/>
            <person name="Oliveira C."/>
            <person name="Osipova E."/>
            <person name="Leigh N.D."/>
            <person name="Simon A."/>
            <person name="Yun M.H."/>
        </authorList>
    </citation>
    <scope>NUCLEOTIDE SEQUENCE</scope>
    <source>
        <strain evidence="3">20211129_DDA</strain>
        <tissue evidence="3">Liver</tissue>
    </source>
</reference>
<dbReference type="SUPFAM" id="SSF53098">
    <property type="entry name" value="Ribonuclease H-like"/>
    <property type="match status" value="1"/>
</dbReference>
<dbReference type="FunFam" id="3.30.420.10:FF:000063">
    <property type="entry name" value="Retrovirus-related Pol polyprotein from transposon 297-like Protein"/>
    <property type="match status" value="1"/>
</dbReference>
<dbReference type="GO" id="GO:0003676">
    <property type="term" value="F:nucleic acid binding"/>
    <property type="evidence" value="ECO:0007669"/>
    <property type="project" value="InterPro"/>
</dbReference>
<dbReference type="Pfam" id="PF00665">
    <property type="entry name" value="rve"/>
    <property type="match status" value="1"/>
</dbReference>
<gene>
    <name evidence="3" type="ORF">NDU88_002642</name>
</gene>
<dbReference type="Gene3D" id="1.10.340.70">
    <property type="match status" value="1"/>
</dbReference>
<dbReference type="PANTHER" id="PTHR37984:SF15">
    <property type="entry name" value="INTEGRASE CATALYTIC DOMAIN-CONTAINING PROTEIN"/>
    <property type="match status" value="1"/>
</dbReference>
<dbReference type="PANTHER" id="PTHR37984">
    <property type="entry name" value="PROTEIN CBG26694"/>
    <property type="match status" value="1"/>
</dbReference>
<dbReference type="InterPro" id="IPR041588">
    <property type="entry name" value="Integrase_H2C2"/>
</dbReference>
<evidence type="ECO:0000259" key="2">
    <source>
        <dbReference type="PROSITE" id="PS50994"/>
    </source>
</evidence>
<dbReference type="EMBL" id="JANPWB010000011">
    <property type="protein sequence ID" value="KAJ1124181.1"/>
    <property type="molecule type" value="Genomic_DNA"/>
</dbReference>
<comment type="caution">
    <text evidence="3">The sequence shown here is derived from an EMBL/GenBank/DDBJ whole genome shotgun (WGS) entry which is preliminary data.</text>
</comment>
<dbReference type="InterPro" id="IPR036397">
    <property type="entry name" value="RNaseH_sf"/>
</dbReference>
<sequence length="454" mass="51768">MGLEGFNFDMQYVPGKRNIVADCLSRLPRKGGEEETIESFDPVLHVELSGITKEEWVIATSGDPTLQTLKTMIVKGWPDKCQQVKEDVRGYWEVCSELHLTKELVMRGERIVPPEALWRKLIDLAHEGHLGRTLTKSRLRASYWFPTMDRLVEDIVRDCTHCSLSDKTRSTRKAPLSPVEVPTKPWDKLGLDIVGPLTCPGSRARFILVLVDYHTHWVMTKAVHNVTTLDVIQILRESFSREGIPSTLVTDNGVQFTSSTMLEFLTVSGIKHHRTALYNPRANGLVERVNRMVKECLQLASVSRESGEGAIERMLWSYHTTPNLVTGVSPFTSLKGRQPGTKLNPNWLKGGEPVIVHRKEVMTKVEENQRKYQEWYNNKFGTKSKQWVVGQWVRIKLPGSTRREGSRFSRPLRISKVHKNVVTMEDGRVWSMDRLSAIQIDPRKSGEGFGEEQQ</sequence>
<dbReference type="Proteomes" id="UP001066276">
    <property type="component" value="Chromosome 7"/>
</dbReference>
<dbReference type="Pfam" id="PF17921">
    <property type="entry name" value="Integrase_H2C2"/>
    <property type="match status" value="1"/>
</dbReference>
<name>A0AAV7P9N0_PLEWA</name>
<feature type="domain" description="Integrase catalytic" evidence="2">
    <location>
        <begin position="181"/>
        <end position="338"/>
    </location>
</feature>
<dbReference type="InterPro" id="IPR001584">
    <property type="entry name" value="Integrase_cat-core"/>
</dbReference>
<dbReference type="InterPro" id="IPR050951">
    <property type="entry name" value="Retrovirus_Pol_polyprotein"/>
</dbReference>